<keyword evidence="10" id="KW-1185">Reference proteome</keyword>
<dbReference type="Gene3D" id="1.10.287.950">
    <property type="entry name" value="Methyl-accepting chemotaxis protein"/>
    <property type="match status" value="1"/>
</dbReference>
<dbReference type="PANTHER" id="PTHR43531:SF11">
    <property type="entry name" value="METHYL-ACCEPTING CHEMOTAXIS PROTEIN 3"/>
    <property type="match status" value="1"/>
</dbReference>
<feature type="transmembrane region" description="Helical" evidence="6">
    <location>
        <begin position="285"/>
        <end position="312"/>
    </location>
</feature>
<dbReference type="SUPFAM" id="SSF158472">
    <property type="entry name" value="HAMP domain-like"/>
    <property type="match status" value="1"/>
</dbReference>
<dbReference type="InterPro" id="IPR004090">
    <property type="entry name" value="Chemotax_Me-accpt_rcpt"/>
</dbReference>
<gene>
    <name evidence="9" type="ORF">FHW37_106329</name>
</gene>
<keyword evidence="6" id="KW-1133">Transmembrane helix</keyword>
<dbReference type="AlphaFoldDB" id="A0A561QJ48"/>
<dbReference type="PROSITE" id="PS50111">
    <property type="entry name" value="CHEMOTAXIS_TRANSDUC_2"/>
    <property type="match status" value="1"/>
</dbReference>
<dbReference type="PRINTS" id="PR00260">
    <property type="entry name" value="CHEMTRNSDUCR"/>
</dbReference>
<comment type="similarity">
    <text evidence="3">Belongs to the methyl-accepting chemotaxis (MCP) protein family.</text>
</comment>
<evidence type="ECO:0000256" key="6">
    <source>
        <dbReference type="SAM" id="Phobius"/>
    </source>
</evidence>
<sequence>MTELNIKRPLWVKITGYGFAAVLFASVAIGGMAWRAQEASSDEALQKQATSDLAIIQTDMTAIQRSAAAMASVMAADPEMALAIEANDRAKAISLYAGVLPQIAKEGGLLYFTVVDAEGNALARIHKPESFGGSMLGRRKTVGIAVKEGKVASGIEPGPDGNISMYATAPVIKNGKVVGAIDVGVPMSTAYFGPLAKKLGDEIAVDVVVDGKLSTRSSTVGDKSLLTPEEMQAGFEGKPILKQVQMGDRDMMVTVRPLHNFAGEKIGVFEIAADATDIVAAKTSAMWTTIIGTLIVSALTLVGFLFFARALAGAISRLTRTMSKLASGDLSAEVEGDNRPDEIGAMAKAVEVFKQNGLKARELERQADEQRNLSEEQRRRNAEQDRIRAESMAEATSGLAEGLSHLSSGDLTFQLAKPFAEEFEGLRADFNNTVEQLRGTLASVANATSSIDSGSREVSQSADDLSKRTEQQAASLEETAAALDEITTNVANSSKRADEARAVAIQANDSARQSGAVVANAVDAMGRIEQSSDQIGNIIGVIDDIAFQTNLLALNAGVEAARAGEAGKGFAVVAQEVRELAQRSAQAAKEIKDLIGKSSVEVETGVRLVSDTGKALKTIEEYIVTINQHMDAIATSSREQSVGLNEVNTAVNQMDQVTQQNAAMVEEANAAGATLATEAGRLRELIGGFQLGGSVQAGYAPAPAARRTPVNAAPHTKPVSSPARSMVGKIAKAFTGRSGGAAAAAAPVAESWEEF</sequence>
<dbReference type="CDD" id="cd11386">
    <property type="entry name" value="MCP_signal"/>
    <property type="match status" value="1"/>
</dbReference>
<feature type="domain" description="HAMP" evidence="8">
    <location>
        <begin position="390"/>
        <end position="442"/>
    </location>
</feature>
<dbReference type="SUPFAM" id="SSF58104">
    <property type="entry name" value="Methyl-accepting chemotaxis protein (MCP) signaling domain"/>
    <property type="match status" value="1"/>
</dbReference>
<dbReference type="Pfam" id="PF00015">
    <property type="entry name" value="MCPsignal"/>
    <property type="match status" value="1"/>
</dbReference>
<evidence type="ECO:0000256" key="4">
    <source>
        <dbReference type="PROSITE-ProRule" id="PRU00284"/>
    </source>
</evidence>
<evidence type="ECO:0000256" key="5">
    <source>
        <dbReference type="SAM" id="MobiDB-lite"/>
    </source>
</evidence>
<feature type="region of interest" description="Disordered" evidence="5">
    <location>
        <begin position="448"/>
        <end position="474"/>
    </location>
</feature>
<feature type="domain" description="Methyl-accepting transducer" evidence="7">
    <location>
        <begin position="447"/>
        <end position="676"/>
    </location>
</feature>
<accession>A0A561QJ48</accession>
<proteinExistence type="inferred from homology"/>
<dbReference type="Pfam" id="PF14827">
    <property type="entry name" value="dCache_3"/>
    <property type="match status" value="1"/>
</dbReference>
<organism evidence="9 10">
    <name type="scientific">Neorhizobium alkalisoli</name>
    <dbReference type="NCBI Taxonomy" id="528178"/>
    <lineage>
        <taxon>Bacteria</taxon>
        <taxon>Pseudomonadati</taxon>
        <taxon>Pseudomonadota</taxon>
        <taxon>Alphaproteobacteria</taxon>
        <taxon>Hyphomicrobiales</taxon>
        <taxon>Rhizobiaceae</taxon>
        <taxon>Rhizobium/Agrobacterium group</taxon>
        <taxon>Neorhizobium</taxon>
    </lineage>
</organism>
<dbReference type="InterPro" id="IPR003660">
    <property type="entry name" value="HAMP_dom"/>
</dbReference>
<keyword evidence="6" id="KW-0472">Membrane</keyword>
<evidence type="ECO:0000256" key="3">
    <source>
        <dbReference type="ARBA" id="ARBA00029447"/>
    </source>
</evidence>
<dbReference type="SUPFAM" id="SSF103190">
    <property type="entry name" value="Sensory domain-like"/>
    <property type="match status" value="1"/>
</dbReference>
<feature type="compositionally biased region" description="Basic and acidic residues" evidence="5">
    <location>
        <begin position="366"/>
        <end position="391"/>
    </location>
</feature>
<dbReference type="Pfam" id="PF00672">
    <property type="entry name" value="HAMP"/>
    <property type="match status" value="1"/>
</dbReference>
<keyword evidence="4" id="KW-0807">Transducer</keyword>
<dbReference type="InterPro" id="IPR029150">
    <property type="entry name" value="dCache_3"/>
</dbReference>
<dbReference type="GO" id="GO:0006935">
    <property type="term" value="P:chemotaxis"/>
    <property type="evidence" value="ECO:0007669"/>
    <property type="project" value="UniProtKB-KW"/>
</dbReference>
<dbReference type="InterPro" id="IPR004089">
    <property type="entry name" value="MCPsignal_dom"/>
</dbReference>
<dbReference type="SMART" id="SM00283">
    <property type="entry name" value="MA"/>
    <property type="match status" value="1"/>
</dbReference>
<dbReference type="GO" id="GO:0004888">
    <property type="term" value="F:transmembrane signaling receptor activity"/>
    <property type="evidence" value="ECO:0007669"/>
    <property type="project" value="InterPro"/>
</dbReference>
<dbReference type="Gene3D" id="3.30.450.20">
    <property type="entry name" value="PAS domain"/>
    <property type="match status" value="1"/>
</dbReference>
<dbReference type="Gene3D" id="6.10.340.10">
    <property type="match status" value="1"/>
</dbReference>
<evidence type="ECO:0000259" key="8">
    <source>
        <dbReference type="PROSITE" id="PS50885"/>
    </source>
</evidence>
<reference evidence="9 10" key="1">
    <citation type="submission" date="2019-06" db="EMBL/GenBank/DDBJ databases">
        <title>Sorghum-associated microbial communities from plants grown in Nebraska, USA.</title>
        <authorList>
            <person name="Schachtman D."/>
        </authorList>
    </citation>
    <scope>NUCLEOTIDE SEQUENCE [LARGE SCALE GENOMIC DNA]</scope>
    <source>
        <strain evidence="9 10">1225</strain>
    </source>
</reference>
<keyword evidence="6" id="KW-0812">Transmembrane</keyword>
<evidence type="ECO:0000313" key="9">
    <source>
        <dbReference type="EMBL" id="TWF50366.1"/>
    </source>
</evidence>
<dbReference type="Proteomes" id="UP000320653">
    <property type="component" value="Unassembled WGS sequence"/>
</dbReference>
<dbReference type="GO" id="GO:0007165">
    <property type="term" value="P:signal transduction"/>
    <property type="evidence" value="ECO:0007669"/>
    <property type="project" value="UniProtKB-KW"/>
</dbReference>
<evidence type="ECO:0000256" key="2">
    <source>
        <dbReference type="ARBA" id="ARBA00022500"/>
    </source>
</evidence>
<dbReference type="InterPro" id="IPR051310">
    <property type="entry name" value="MCP_chemotaxis"/>
</dbReference>
<dbReference type="EMBL" id="VIWP01000006">
    <property type="protein sequence ID" value="TWF50366.1"/>
    <property type="molecule type" value="Genomic_DNA"/>
</dbReference>
<dbReference type="CDD" id="cd06225">
    <property type="entry name" value="HAMP"/>
    <property type="match status" value="1"/>
</dbReference>
<evidence type="ECO:0000256" key="1">
    <source>
        <dbReference type="ARBA" id="ARBA00004370"/>
    </source>
</evidence>
<feature type="domain" description="HAMP" evidence="8">
    <location>
        <begin position="309"/>
        <end position="362"/>
    </location>
</feature>
<dbReference type="InterPro" id="IPR029151">
    <property type="entry name" value="Sensor-like_sf"/>
</dbReference>
<feature type="transmembrane region" description="Helical" evidence="6">
    <location>
        <begin position="12"/>
        <end position="34"/>
    </location>
</feature>
<name>A0A561QJ48_9HYPH</name>
<comment type="subcellular location">
    <subcellularLocation>
        <location evidence="1">Membrane</location>
    </subcellularLocation>
</comment>
<dbReference type="RefSeq" id="WP_186458367.1">
    <property type="nucleotide sequence ID" value="NZ_VIWP01000006.1"/>
</dbReference>
<dbReference type="FunFam" id="1.10.287.950:FF:000001">
    <property type="entry name" value="Methyl-accepting chemotaxis sensory transducer"/>
    <property type="match status" value="1"/>
</dbReference>
<evidence type="ECO:0000259" key="7">
    <source>
        <dbReference type="PROSITE" id="PS50111"/>
    </source>
</evidence>
<protein>
    <submittedName>
        <fullName evidence="9">Methyl-accepting chemotaxis protein</fullName>
    </submittedName>
</protein>
<keyword evidence="2" id="KW-0145">Chemotaxis</keyword>
<dbReference type="PANTHER" id="PTHR43531">
    <property type="entry name" value="PROTEIN ICFG"/>
    <property type="match status" value="1"/>
</dbReference>
<dbReference type="SMART" id="SM00304">
    <property type="entry name" value="HAMP"/>
    <property type="match status" value="2"/>
</dbReference>
<dbReference type="GO" id="GO:0016020">
    <property type="term" value="C:membrane"/>
    <property type="evidence" value="ECO:0007669"/>
    <property type="project" value="UniProtKB-SubCell"/>
</dbReference>
<comment type="caution">
    <text evidence="9">The sequence shown here is derived from an EMBL/GenBank/DDBJ whole genome shotgun (WGS) entry which is preliminary data.</text>
</comment>
<feature type="region of interest" description="Disordered" evidence="5">
    <location>
        <begin position="366"/>
        <end position="394"/>
    </location>
</feature>
<evidence type="ECO:0000313" key="10">
    <source>
        <dbReference type="Proteomes" id="UP000320653"/>
    </source>
</evidence>
<dbReference type="PROSITE" id="PS50885">
    <property type="entry name" value="HAMP"/>
    <property type="match status" value="2"/>
</dbReference>
<feature type="compositionally biased region" description="Polar residues" evidence="5">
    <location>
        <begin position="448"/>
        <end position="463"/>
    </location>
</feature>